<dbReference type="InterPro" id="IPR009003">
    <property type="entry name" value="Peptidase_S1_PA"/>
</dbReference>
<comment type="caution">
    <text evidence="4">The sequence shown here is derived from an EMBL/GenBank/DDBJ whole genome shotgun (WGS) entry which is preliminary data.</text>
</comment>
<dbReference type="InterPro" id="IPR001254">
    <property type="entry name" value="Trypsin_dom"/>
</dbReference>
<dbReference type="EMBL" id="QXTE01015812">
    <property type="protein sequence ID" value="TFJ95066.1"/>
    <property type="molecule type" value="Genomic_DNA"/>
</dbReference>
<dbReference type="Pfam" id="PF00089">
    <property type="entry name" value="Trypsin"/>
    <property type="match status" value="1"/>
</dbReference>
<evidence type="ECO:0000313" key="5">
    <source>
        <dbReference type="Proteomes" id="UP000297703"/>
    </source>
</evidence>
<protein>
    <submittedName>
        <fullName evidence="4">Thymidylate synthase</fullName>
    </submittedName>
</protein>
<sequence length="245" mass="25351">MPVLTRTRRRLALAACTAVAIPLTTIAAFAASTPPSTLPAGSSPVNRPPVKTIVGGQKVKEGALQYVVKISGCTASLISPEWVLTARHCMGGQNTVNYGSVNTSSMKSMRVVKSATHPSIDLALLKLASPIKNIKPVKLADKNPAVGTEVKVYGWGMTSKGGGNTSSYLKSAKMKFQSKGEDTYGGAAMFLTGINGGAWKGDSGGPAIVNGVQVGVCSTGDPSRSNNHYAMVGSGRSWIKKISGV</sequence>
<dbReference type="STRING" id="55544.A0A4D9DBR7"/>
<feature type="domain" description="Peptidase S1" evidence="3">
    <location>
        <begin position="53"/>
        <end position="244"/>
    </location>
</feature>
<organism evidence="4 5">
    <name type="scientific">Platysternon megacephalum</name>
    <name type="common">big-headed turtle</name>
    <dbReference type="NCBI Taxonomy" id="55544"/>
    <lineage>
        <taxon>Eukaryota</taxon>
        <taxon>Metazoa</taxon>
        <taxon>Chordata</taxon>
        <taxon>Craniata</taxon>
        <taxon>Vertebrata</taxon>
        <taxon>Euteleostomi</taxon>
        <taxon>Archelosauria</taxon>
        <taxon>Testudinata</taxon>
        <taxon>Testudines</taxon>
        <taxon>Cryptodira</taxon>
        <taxon>Durocryptodira</taxon>
        <taxon>Testudinoidea</taxon>
        <taxon>Platysternidae</taxon>
        <taxon>Platysternon</taxon>
    </lineage>
</organism>
<dbReference type="GO" id="GO:0004252">
    <property type="term" value="F:serine-type endopeptidase activity"/>
    <property type="evidence" value="ECO:0007669"/>
    <property type="project" value="InterPro"/>
</dbReference>
<keyword evidence="5" id="KW-1185">Reference proteome</keyword>
<reference evidence="4 5" key="2">
    <citation type="submission" date="2019-04" db="EMBL/GenBank/DDBJ databases">
        <title>The genome sequence of big-headed turtle.</title>
        <authorList>
            <person name="Gong S."/>
        </authorList>
    </citation>
    <scope>NUCLEOTIDE SEQUENCE [LARGE SCALE GENOMIC DNA]</scope>
    <source>
        <strain evidence="4">DO16091913</strain>
        <tissue evidence="4">Muscle</tissue>
    </source>
</reference>
<dbReference type="GO" id="GO:0006508">
    <property type="term" value="P:proteolysis"/>
    <property type="evidence" value="ECO:0007669"/>
    <property type="project" value="InterPro"/>
</dbReference>
<dbReference type="PRINTS" id="PR00722">
    <property type="entry name" value="CHYMOTRYPSIN"/>
</dbReference>
<dbReference type="PROSITE" id="PS50240">
    <property type="entry name" value="TRYPSIN_DOM"/>
    <property type="match status" value="1"/>
</dbReference>
<evidence type="ECO:0000256" key="2">
    <source>
        <dbReference type="ARBA" id="ARBA00023157"/>
    </source>
</evidence>
<evidence type="ECO:0000259" key="3">
    <source>
        <dbReference type="PROSITE" id="PS50240"/>
    </source>
</evidence>
<gene>
    <name evidence="4" type="ORF">DR999_PMT23546</name>
</gene>
<name>A0A4D9DBR7_9SAUR</name>
<dbReference type="OrthoDB" id="8440699at2759"/>
<dbReference type="InterPro" id="IPR050430">
    <property type="entry name" value="Peptidase_S1"/>
</dbReference>
<dbReference type="Proteomes" id="UP000297703">
    <property type="component" value="Unassembled WGS sequence"/>
</dbReference>
<comment type="similarity">
    <text evidence="1">Belongs to the peptidase S1 family.</text>
</comment>
<dbReference type="InterPro" id="IPR043504">
    <property type="entry name" value="Peptidase_S1_PA_chymotrypsin"/>
</dbReference>
<dbReference type="PANTHER" id="PTHR24276">
    <property type="entry name" value="POLYSERASE-RELATED"/>
    <property type="match status" value="1"/>
</dbReference>
<reference evidence="4 5" key="1">
    <citation type="submission" date="2019-04" db="EMBL/GenBank/DDBJ databases">
        <title>Draft genome of the big-headed turtle Platysternon megacephalum.</title>
        <authorList>
            <person name="Gong S."/>
        </authorList>
    </citation>
    <scope>NUCLEOTIDE SEQUENCE [LARGE SCALE GENOMIC DNA]</scope>
    <source>
        <strain evidence="4">DO16091913</strain>
        <tissue evidence="4">Muscle</tissue>
    </source>
</reference>
<dbReference type="CDD" id="cd00190">
    <property type="entry name" value="Tryp_SPc"/>
    <property type="match status" value="1"/>
</dbReference>
<dbReference type="InterPro" id="IPR001314">
    <property type="entry name" value="Peptidase_S1A"/>
</dbReference>
<dbReference type="SMART" id="SM00020">
    <property type="entry name" value="Tryp_SPc"/>
    <property type="match status" value="1"/>
</dbReference>
<evidence type="ECO:0000313" key="4">
    <source>
        <dbReference type="EMBL" id="TFJ95066.1"/>
    </source>
</evidence>
<accession>A0A4D9DBR7</accession>
<dbReference type="SUPFAM" id="SSF50494">
    <property type="entry name" value="Trypsin-like serine proteases"/>
    <property type="match status" value="1"/>
</dbReference>
<dbReference type="PANTHER" id="PTHR24276:SF98">
    <property type="entry name" value="FI18310P1-RELATED"/>
    <property type="match status" value="1"/>
</dbReference>
<dbReference type="AlphaFoldDB" id="A0A4D9DBR7"/>
<evidence type="ECO:0000256" key="1">
    <source>
        <dbReference type="ARBA" id="ARBA00007664"/>
    </source>
</evidence>
<proteinExistence type="inferred from homology"/>
<dbReference type="Gene3D" id="2.40.10.10">
    <property type="entry name" value="Trypsin-like serine proteases"/>
    <property type="match status" value="1"/>
</dbReference>
<keyword evidence="2" id="KW-1015">Disulfide bond</keyword>